<accession>A0A1Y2GDH5</accession>
<feature type="compositionally biased region" description="Basic and acidic residues" evidence="1">
    <location>
        <begin position="19"/>
        <end position="28"/>
    </location>
</feature>
<evidence type="ECO:0000313" key="3">
    <source>
        <dbReference type="Proteomes" id="UP000193648"/>
    </source>
</evidence>
<feature type="compositionally biased region" description="Polar residues" evidence="1">
    <location>
        <begin position="1"/>
        <end position="16"/>
    </location>
</feature>
<evidence type="ECO:0000256" key="1">
    <source>
        <dbReference type="SAM" id="MobiDB-lite"/>
    </source>
</evidence>
<organism evidence="2 3">
    <name type="scientific">Lobosporangium transversale</name>
    <dbReference type="NCBI Taxonomy" id="64571"/>
    <lineage>
        <taxon>Eukaryota</taxon>
        <taxon>Fungi</taxon>
        <taxon>Fungi incertae sedis</taxon>
        <taxon>Mucoromycota</taxon>
        <taxon>Mortierellomycotina</taxon>
        <taxon>Mortierellomycetes</taxon>
        <taxon>Mortierellales</taxon>
        <taxon>Mortierellaceae</taxon>
        <taxon>Lobosporangium</taxon>
    </lineage>
</organism>
<feature type="region of interest" description="Disordered" evidence="1">
    <location>
        <begin position="1"/>
        <end position="57"/>
    </location>
</feature>
<dbReference type="GeneID" id="33568633"/>
<reference evidence="2 3" key="1">
    <citation type="submission" date="2016-07" db="EMBL/GenBank/DDBJ databases">
        <title>Pervasive Adenine N6-methylation of Active Genes in Fungi.</title>
        <authorList>
            <consortium name="DOE Joint Genome Institute"/>
            <person name="Mondo S.J."/>
            <person name="Dannebaum R.O."/>
            <person name="Kuo R.C."/>
            <person name="Labutti K."/>
            <person name="Haridas S."/>
            <person name="Kuo A."/>
            <person name="Salamov A."/>
            <person name="Ahrendt S.R."/>
            <person name="Lipzen A."/>
            <person name="Sullivan W."/>
            <person name="Andreopoulos W.B."/>
            <person name="Clum A."/>
            <person name="Lindquist E."/>
            <person name="Daum C."/>
            <person name="Ramamoorthy G.K."/>
            <person name="Gryganskyi A."/>
            <person name="Culley D."/>
            <person name="Magnuson J.K."/>
            <person name="James T.Y."/>
            <person name="O'Malley M.A."/>
            <person name="Stajich J.E."/>
            <person name="Spatafora J.W."/>
            <person name="Visel A."/>
            <person name="Grigoriev I.V."/>
        </authorList>
    </citation>
    <scope>NUCLEOTIDE SEQUENCE [LARGE SCALE GENOMIC DNA]</scope>
    <source>
        <strain evidence="2 3">NRRL 3116</strain>
    </source>
</reference>
<proteinExistence type="predicted"/>
<sequence>MGNSETSSLLPNTQNKPYGKKEERKGEANEGSSSTNEPKIPKPTKHEPKIPEPAKPTIHCIAERKARSFAVNISPGCSDKLDVMTSRTASVIGKQAPQAPRCPKRDLEDVGDESSRERYSKRRRPSIPKGPLYTLANGETVYLPKLMTDMLNSTWCQPKSRLSFSSLKNVRVGDQVETERLGQRPIGFGTGIQGLLVTEQMMELWEEMKKETGLGFAKCLTGPKGVGKSYITWFLAAKAYAHGWPVLYIADANTLADCQENVRASRVICQRFLDLNKDILTAKELSTMANCGSVEAIAEYILGDLLQQQGKKTLFIVDEHGALFPDNVPSATSRLPVLRSLGCFSTWTSGVNSGVCVVFTSTAKFERSVLRNPDYVVDVGPLSQDTFEKLFKIAIARFTLTTQRTLDSRKDAVIKVTNRVPVNTRTTSHSGADRPRFRSIRQRTLRSVFQKRRGLLQQARRTREGANY</sequence>
<dbReference type="AlphaFoldDB" id="A0A1Y2GDH5"/>
<dbReference type="SUPFAM" id="SSF52540">
    <property type="entry name" value="P-loop containing nucleoside triphosphate hydrolases"/>
    <property type="match status" value="1"/>
</dbReference>
<dbReference type="Gene3D" id="3.40.50.300">
    <property type="entry name" value="P-loop containing nucleotide triphosphate hydrolases"/>
    <property type="match status" value="1"/>
</dbReference>
<dbReference type="OrthoDB" id="2303713at2759"/>
<feature type="compositionally biased region" description="Basic and acidic residues" evidence="1">
    <location>
        <begin position="103"/>
        <end position="118"/>
    </location>
</feature>
<keyword evidence="3" id="KW-1185">Reference proteome</keyword>
<name>A0A1Y2GDH5_9FUNG</name>
<feature type="region of interest" description="Disordered" evidence="1">
    <location>
        <begin position="91"/>
        <end position="130"/>
    </location>
</feature>
<gene>
    <name evidence="2" type="ORF">BCR41DRAFT_373533</name>
</gene>
<evidence type="ECO:0000313" key="2">
    <source>
        <dbReference type="EMBL" id="ORZ07779.1"/>
    </source>
</evidence>
<dbReference type="Proteomes" id="UP000193648">
    <property type="component" value="Unassembled WGS sequence"/>
</dbReference>
<dbReference type="InterPro" id="IPR027417">
    <property type="entry name" value="P-loop_NTPase"/>
</dbReference>
<protein>
    <submittedName>
        <fullName evidence="2">Uncharacterized protein</fullName>
    </submittedName>
</protein>
<dbReference type="RefSeq" id="XP_021878145.1">
    <property type="nucleotide sequence ID" value="XM_022026790.1"/>
</dbReference>
<comment type="caution">
    <text evidence="2">The sequence shown here is derived from an EMBL/GenBank/DDBJ whole genome shotgun (WGS) entry which is preliminary data.</text>
</comment>
<dbReference type="EMBL" id="MCFF01000040">
    <property type="protein sequence ID" value="ORZ07779.1"/>
    <property type="molecule type" value="Genomic_DNA"/>
</dbReference>
<dbReference type="InParanoid" id="A0A1Y2GDH5"/>